<name>A0A183C089_GLOPA</name>
<protein>
    <submittedName>
        <fullName evidence="3">Secreted protein</fullName>
    </submittedName>
</protein>
<keyword evidence="2" id="KW-1185">Reference proteome</keyword>
<dbReference type="AlphaFoldDB" id="A0A183C089"/>
<feature type="chain" id="PRO_5008146883" evidence="1">
    <location>
        <begin position="23"/>
        <end position="68"/>
    </location>
</feature>
<sequence>MIILSNFFLLNVLVTLLGIANGAGTSPDKQKDASGKQPMEVDGAVQEKLNVNVSRVSSKLHKTVATRT</sequence>
<proteinExistence type="predicted"/>
<organism evidence="2 3">
    <name type="scientific">Globodera pallida</name>
    <name type="common">Potato cyst nematode worm</name>
    <name type="synonym">Heterodera pallida</name>
    <dbReference type="NCBI Taxonomy" id="36090"/>
    <lineage>
        <taxon>Eukaryota</taxon>
        <taxon>Metazoa</taxon>
        <taxon>Ecdysozoa</taxon>
        <taxon>Nematoda</taxon>
        <taxon>Chromadorea</taxon>
        <taxon>Rhabditida</taxon>
        <taxon>Tylenchina</taxon>
        <taxon>Tylenchomorpha</taxon>
        <taxon>Tylenchoidea</taxon>
        <taxon>Heteroderidae</taxon>
        <taxon>Heteroderinae</taxon>
        <taxon>Globodera</taxon>
    </lineage>
</organism>
<keyword evidence="1" id="KW-0732">Signal</keyword>
<reference evidence="2" key="2">
    <citation type="submission" date="2014-05" db="EMBL/GenBank/DDBJ databases">
        <title>The genome and life-stage specific transcriptomes of Globodera pallida elucidate key aspects of plant parasitism by a cyst nematode.</title>
        <authorList>
            <person name="Cotton J.A."/>
            <person name="Lilley C.J."/>
            <person name="Jones L.M."/>
            <person name="Kikuchi T."/>
            <person name="Reid A.J."/>
            <person name="Thorpe P."/>
            <person name="Tsai I.J."/>
            <person name="Beasley H."/>
            <person name="Blok V."/>
            <person name="Cock P.J.A."/>
            <person name="Van den Akker S.E."/>
            <person name="Holroyd N."/>
            <person name="Hunt M."/>
            <person name="Mantelin S."/>
            <person name="Naghra H."/>
            <person name="Pain A."/>
            <person name="Palomares-Rius J.E."/>
            <person name="Zarowiecki M."/>
            <person name="Berriman M."/>
            <person name="Jones J.T."/>
            <person name="Urwin P.E."/>
        </authorList>
    </citation>
    <scope>NUCLEOTIDE SEQUENCE [LARGE SCALE GENOMIC DNA]</scope>
    <source>
        <strain evidence="2">Lindley</strain>
    </source>
</reference>
<dbReference type="WBParaSite" id="GPLIN_000628100">
    <property type="protein sequence ID" value="GPLIN_000628100"/>
    <property type="gene ID" value="GPLIN_000628100"/>
</dbReference>
<reference evidence="2" key="1">
    <citation type="submission" date="2013-12" db="EMBL/GenBank/DDBJ databases">
        <authorList>
            <person name="Aslett M."/>
        </authorList>
    </citation>
    <scope>NUCLEOTIDE SEQUENCE [LARGE SCALE GENOMIC DNA]</scope>
    <source>
        <strain evidence="2">Lindley</strain>
    </source>
</reference>
<evidence type="ECO:0000256" key="1">
    <source>
        <dbReference type="SAM" id="SignalP"/>
    </source>
</evidence>
<feature type="signal peptide" evidence="1">
    <location>
        <begin position="1"/>
        <end position="22"/>
    </location>
</feature>
<evidence type="ECO:0000313" key="3">
    <source>
        <dbReference type="WBParaSite" id="GPLIN_000628100"/>
    </source>
</evidence>
<accession>A0A183C089</accession>
<reference evidence="3" key="3">
    <citation type="submission" date="2016-06" db="UniProtKB">
        <authorList>
            <consortium name="WormBaseParasite"/>
        </authorList>
    </citation>
    <scope>IDENTIFICATION</scope>
</reference>
<dbReference type="Proteomes" id="UP000050741">
    <property type="component" value="Unassembled WGS sequence"/>
</dbReference>
<evidence type="ECO:0000313" key="2">
    <source>
        <dbReference type="Proteomes" id="UP000050741"/>
    </source>
</evidence>